<dbReference type="SUPFAM" id="SSF53474">
    <property type="entry name" value="alpha/beta-Hydrolases"/>
    <property type="match status" value="1"/>
</dbReference>
<dbReference type="OrthoDB" id="9770528at2"/>
<dbReference type="Gene3D" id="3.40.50.1820">
    <property type="entry name" value="alpha/beta hydrolase"/>
    <property type="match status" value="1"/>
</dbReference>
<reference evidence="5" key="1">
    <citation type="submission" date="2016-06" db="EMBL/GenBank/DDBJ databases">
        <authorList>
            <person name="Varghese N."/>
            <person name="Submissions Spin"/>
        </authorList>
    </citation>
    <scope>NUCLEOTIDE SEQUENCE [LARGE SCALE GENOMIC DNA]</scope>
    <source>
        <strain evidence="5">DSM 43817</strain>
    </source>
</reference>
<dbReference type="PANTHER" id="PTHR40111">
    <property type="entry name" value="CEPHALOSPORIN-C DEACETYLASE"/>
    <property type="match status" value="1"/>
</dbReference>
<dbReference type="RefSeq" id="WP_091645553.1">
    <property type="nucleotide sequence ID" value="NZ_FMHW01000002.1"/>
</dbReference>
<dbReference type="EMBL" id="FMHW01000002">
    <property type="protein sequence ID" value="SCL32507.1"/>
    <property type="molecule type" value="Genomic_DNA"/>
</dbReference>
<evidence type="ECO:0000256" key="1">
    <source>
        <dbReference type="PIRSR" id="PIRSR639069-1"/>
    </source>
</evidence>
<evidence type="ECO:0000313" key="5">
    <source>
        <dbReference type="Proteomes" id="UP000198959"/>
    </source>
</evidence>
<dbReference type="PANTHER" id="PTHR40111:SF1">
    <property type="entry name" value="CEPHALOSPORIN-C DEACETYLASE"/>
    <property type="match status" value="1"/>
</dbReference>
<feature type="active site" description="Nucleophile" evidence="1">
    <location>
        <position position="187"/>
    </location>
</feature>
<evidence type="ECO:0000256" key="2">
    <source>
        <dbReference type="PIRSR" id="PIRSR639069-2"/>
    </source>
</evidence>
<evidence type="ECO:0000259" key="3">
    <source>
        <dbReference type="Pfam" id="PF05448"/>
    </source>
</evidence>
<protein>
    <submittedName>
        <fullName evidence="4">Cephalosporin-C deacetylase</fullName>
    </submittedName>
</protein>
<dbReference type="GO" id="GO:0052689">
    <property type="term" value="F:carboxylic ester hydrolase activity"/>
    <property type="evidence" value="ECO:0007669"/>
    <property type="project" value="TreeGrafter"/>
</dbReference>
<accession>A0A1C6SSS0</accession>
<name>A0A1C6SSS0_9ACTN</name>
<dbReference type="Pfam" id="PF05448">
    <property type="entry name" value="AXE1"/>
    <property type="match status" value="1"/>
</dbReference>
<feature type="domain" description="Acetyl xylan esterase" evidence="3">
    <location>
        <begin position="2"/>
        <end position="317"/>
    </location>
</feature>
<proteinExistence type="predicted"/>
<dbReference type="InterPro" id="IPR039069">
    <property type="entry name" value="CE7"/>
</dbReference>
<feature type="binding site" evidence="2">
    <location>
        <position position="91"/>
    </location>
    <ligand>
        <name>substrate</name>
    </ligand>
</feature>
<organism evidence="4 5">
    <name type="scientific">Micromonospora pallida</name>
    <dbReference type="NCBI Taxonomy" id="145854"/>
    <lineage>
        <taxon>Bacteria</taxon>
        <taxon>Bacillati</taxon>
        <taxon>Actinomycetota</taxon>
        <taxon>Actinomycetes</taxon>
        <taxon>Micromonosporales</taxon>
        <taxon>Micromonosporaceae</taxon>
        <taxon>Micromonospora</taxon>
    </lineage>
</organism>
<dbReference type="GO" id="GO:0005976">
    <property type="term" value="P:polysaccharide metabolic process"/>
    <property type="evidence" value="ECO:0007669"/>
    <property type="project" value="TreeGrafter"/>
</dbReference>
<keyword evidence="5" id="KW-1185">Reference proteome</keyword>
<gene>
    <name evidence="4" type="ORF">GA0074692_3332</name>
</gene>
<sequence>MLVDWPLDRLREYRPDRNEPDDFRAYWRNTLDQARSQAFPARFQPYDAGLVTVECWDVTFAGFGGHPVRGWFLTPRGATGPLPCVVEFIGYGGGRSLPLDWLHWSAAGYAHLVMDTRGQGSNGSLAGDTPDPAPVGGPAVTGFLTRGIADRDGYYYRRVFTDAVRAVETVREHPLVDPDRVVVAGGSQGGGIALAAAGLVEGLAAVVANVPFLCHYRRATEATGAAPYSELTTYLSVHRDAEERVFQTLSYFDGVNFAAHATAPALFSVGLRDAVCPPSTVFAAYNHYAGPRDIRVWPYNGHEGGAVRQRVEQIRFVGEALAGSSAPRHTGPIHDSYA</sequence>
<feature type="active site" description="Charge relay system" evidence="1">
    <location>
        <position position="302"/>
    </location>
</feature>
<feature type="active site" description="Charge relay system" evidence="1">
    <location>
        <position position="273"/>
    </location>
</feature>
<dbReference type="STRING" id="145854.GA0074692_3332"/>
<dbReference type="InterPro" id="IPR029058">
    <property type="entry name" value="AB_hydrolase_fold"/>
</dbReference>
<dbReference type="Proteomes" id="UP000198959">
    <property type="component" value="Unassembled WGS sequence"/>
</dbReference>
<dbReference type="InterPro" id="IPR008391">
    <property type="entry name" value="AXE1_dom"/>
</dbReference>
<dbReference type="AlphaFoldDB" id="A0A1C6SSS0"/>
<evidence type="ECO:0000313" key="4">
    <source>
        <dbReference type="EMBL" id="SCL32507.1"/>
    </source>
</evidence>